<dbReference type="InterPro" id="IPR002191">
    <property type="entry name" value="Bac_export_3"/>
</dbReference>
<evidence type="ECO:0000256" key="5">
    <source>
        <dbReference type="ARBA" id="ARBA00022989"/>
    </source>
</evidence>
<comment type="subcellular location">
    <subcellularLocation>
        <location evidence="1">Cell membrane</location>
        <topology evidence="1">Multi-pass membrane protein</topology>
    </subcellularLocation>
</comment>
<dbReference type="PANTHER" id="PTHR34040:SF7">
    <property type="entry name" value="SURFACE PRESENTATION OF ANTIGENS PROTEIN SPAQ"/>
    <property type="match status" value="1"/>
</dbReference>
<comment type="similarity">
    <text evidence="2">Belongs to the FliQ/MopD/SpaQ family.</text>
</comment>
<dbReference type="Proteomes" id="UP001279660">
    <property type="component" value="Unassembled WGS sequence"/>
</dbReference>
<comment type="caution">
    <text evidence="8">The sequence shown here is derived from an EMBL/GenBank/DDBJ whole genome shotgun (WGS) entry which is preliminary data.</text>
</comment>
<dbReference type="PANTHER" id="PTHR34040">
    <property type="entry name" value="FLAGELLAR BIOSYNTHETIC PROTEIN FLIQ"/>
    <property type="match status" value="1"/>
</dbReference>
<keyword evidence="8" id="KW-0282">Flagellum</keyword>
<name>A0ABU4PG63_9SPHN</name>
<gene>
    <name evidence="8" type="ORF">SIL82_02965</name>
</gene>
<keyword evidence="4 7" id="KW-0812">Transmembrane</keyword>
<feature type="transmembrane region" description="Helical" evidence="7">
    <location>
        <begin position="84"/>
        <end position="103"/>
    </location>
</feature>
<evidence type="ECO:0000256" key="4">
    <source>
        <dbReference type="ARBA" id="ARBA00022692"/>
    </source>
</evidence>
<evidence type="ECO:0000256" key="7">
    <source>
        <dbReference type="SAM" id="Phobius"/>
    </source>
</evidence>
<accession>A0ABU4PG63</accession>
<keyword evidence="8" id="KW-0966">Cell projection</keyword>
<dbReference type="PRINTS" id="PR00952">
    <property type="entry name" value="TYPE3IMQPROT"/>
</dbReference>
<evidence type="ECO:0000256" key="6">
    <source>
        <dbReference type="ARBA" id="ARBA00023136"/>
    </source>
</evidence>
<keyword evidence="8" id="KW-0969">Cilium</keyword>
<evidence type="ECO:0000256" key="2">
    <source>
        <dbReference type="ARBA" id="ARBA00006156"/>
    </source>
</evidence>
<keyword evidence="3" id="KW-1003">Cell membrane</keyword>
<evidence type="ECO:0000256" key="1">
    <source>
        <dbReference type="ARBA" id="ARBA00004651"/>
    </source>
</evidence>
<dbReference type="RefSeq" id="WP_010405494.1">
    <property type="nucleotide sequence ID" value="NZ_JAWXXV010000001.1"/>
</dbReference>
<keyword evidence="5 7" id="KW-1133">Transmembrane helix</keyword>
<dbReference type="EMBL" id="JAWXXV010000001">
    <property type="protein sequence ID" value="MDX5983208.1"/>
    <property type="molecule type" value="Genomic_DNA"/>
</dbReference>
<feature type="transmembrane region" description="Helical" evidence="7">
    <location>
        <begin position="42"/>
        <end position="64"/>
    </location>
</feature>
<evidence type="ECO:0000256" key="3">
    <source>
        <dbReference type="ARBA" id="ARBA00022475"/>
    </source>
</evidence>
<reference evidence="8 9" key="1">
    <citation type="submission" date="2023-11" db="EMBL/GenBank/DDBJ databases">
        <title>MicrobeMod: A computational toolkit for identifying prokaryotic methylation and restriction-modification with nanopore sequencing.</title>
        <authorList>
            <person name="Crits-Christoph A."/>
            <person name="Kang S.C."/>
            <person name="Lee H."/>
            <person name="Ostrov N."/>
        </authorList>
    </citation>
    <scope>NUCLEOTIDE SEQUENCE [LARGE SCALE GENOMIC DNA]</scope>
    <source>
        <strain evidence="8 9">ATCC 14820</strain>
    </source>
</reference>
<evidence type="ECO:0000313" key="9">
    <source>
        <dbReference type="Proteomes" id="UP001279660"/>
    </source>
</evidence>
<protein>
    <submittedName>
        <fullName evidence="8">Flagellar biosynthetic protein FliQ</fullName>
    </submittedName>
</protein>
<dbReference type="Pfam" id="PF01313">
    <property type="entry name" value="Bac_export_3"/>
    <property type="match status" value="1"/>
</dbReference>
<sequence length="118" mass="13024">MIALHAPRPARIARRTSWRRDPVTAGGELETYSPFSVSMGQALWVIMIIAGPPLILMLVVGLVISMVQAATSINEQTVSFVPKLLAFILFLAIYGATVGDLLIDYTRDLFMHIPDDIR</sequence>
<organism evidence="8 9">
    <name type="scientific">Sphingomonas echinoides</name>
    <dbReference type="NCBI Taxonomy" id="59803"/>
    <lineage>
        <taxon>Bacteria</taxon>
        <taxon>Pseudomonadati</taxon>
        <taxon>Pseudomonadota</taxon>
        <taxon>Alphaproteobacteria</taxon>
        <taxon>Sphingomonadales</taxon>
        <taxon>Sphingomonadaceae</taxon>
        <taxon>Sphingomonas</taxon>
    </lineage>
</organism>
<proteinExistence type="inferred from homology"/>
<evidence type="ECO:0000313" key="8">
    <source>
        <dbReference type="EMBL" id="MDX5983208.1"/>
    </source>
</evidence>
<keyword evidence="9" id="KW-1185">Reference proteome</keyword>
<keyword evidence="6 7" id="KW-0472">Membrane</keyword>